<dbReference type="PANTHER" id="PTHR43163">
    <property type="entry name" value="DIPEPTIDE TRANSPORT SYSTEM PERMEASE PROTEIN DPPB-RELATED"/>
    <property type="match status" value="1"/>
</dbReference>
<feature type="transmembrane region" description="Helical" evidence="7">
    <location>
        <begin position="296"/>
        <end position="320"/>
    </location>
</feature>
<accession>A0ABU7PEA8</accession>
<keyword evidence="6 7" id="KW-0472">Membrane</keyword>
<reference evidence="9 10" key="1">
    <citation type="submission" date="2023-12" db="EMBL/GenBank/DDBJ databases">
        <title>Streptomyces sp. V4-01.</title>
        <authorList>
            <person name="Somphong A."/>
            <person name="Phongsopitanun W."/>
        </authorList>
    </citation>
    <scope>NUCLEOTIDE SEQUENCE [LARGE SCALE GENOMIC DNA]</scope>
    <source>
        <strain evidence="9 10">V4-01</strain>
    </source>
</reference>
<keyword evidence="2 7" id="KW-0813">Transport</keyword>
<comment type="similarity">
    <text evidence="7">Belongs to the binding-protein-dependent transport system permease family.</text>
</comment>
<organism evidence="9 10">
    <name type="scientific">Actinacidiphila polyblastidii</name>
    <dbReference type="NCBI Taxonomy" id="3110430"/>
    <lineage>
        <taxon>Bacteria</taxon>
        <taxon>Bacillati</taxon>
        <taxon>Actinomycetota</taxon>
        <taxon>Actinomycetes</taxon>
        <taxon>Kitasatosporales</taxon>
        <taxon>Streptomycetaceae</taxon>
        <taxon>Actinacidiphila</taxon>
    </lineage>
</organism>
<feature type="transmembrane region" description="Helical" evidence="7">
    <location>
        <begin position="243"/>
        <end position="269"/>
    </location>
</feature>
<keyword evidence="4 7" id="KW-0812">Transmembrane</keyword>
<evidence type="ECO:0000256" key="2">
    <source>
        <dbReference type="ARBA" id="ARBA00022448"/>
    </source>
</evidence>
<dbReference type="Pfam" id="PF00528">
    <property type="entry name" value="BPD_transp_1"/>
    <property type="match status" value="1"/>
</dbReference>
<dbReference type="EMBL" id="JAZEWV010000011">
    <property type="protein sequence ID" value="MEE4543427.1"/>
    <property type="molecule type" value="Genomic_DNA"/>
</dbReference>
<dbReference type="PANTHER" id="PTHR43163:SF6">
    <property type="entry name" value="DIPEPTIDE TRANSPORT SYSTEM PERMEASE PROTEIN DPPB-RELATED"/>
    <property type="match status" value="1"/>
</dbReference>
<keyword evidence="10" id="KW-1185">Reference proteome</keyword>
<dbReference type="PROSITE" id="PS50928">
    <property type="entry name" value="ABC_TM1"/>
    <property type="match status" value="1"/>
</dbReference>
<feature type="transmembrane region" description="Helical" evidence="7">
    <location>
        <begin position="189"/>
        <end position="207"/>
    </location>
</feature>
<dbReference type="InterPro" id="IPR000515">
    <property type="entry name" value="MetI-like"/>
</dbReference>
<evidence type="ECO:0000256" key="1">
    <source>
        <dbReference type="ARBA" id="ARBA00004651"/>
    </source>
</evidence>
<evidence type="ECO:0000256" key="6">
    <source>
        <dbReference type="ARBA" id="ARBA00023136"/>
    </source>
</evidence>
<dbReference type="InterPro" id="IPR045621">
    <property type="entry name" value="BPD_transp_1_N"/>
</dbReference>
<keyword evidence="5 7" id="KW-1133">Transmembrane helix</keyword>
<evidence type="ECO:0000256" key="7">
    <source>
        <dbReference type="RuleBase" id="RU363032"/>
    </source>
</evidence>
<comment type="caution">
    <text evidence="9">The sequence shown here is derived from an EMBL/GenBank/DDBJ whole genome shotgun (WGS) entry which is preliminary data.</text>
</comment>
<proteinExistence type="inferred from homology"/>
<dbReference type="InterPro" id="IPR035906">
    <property type="entry name" value="MetI-like_sf"/>
</dbReference>
<evidence type="ECO:0000313" key="10">
    <source>
        <dbReference type="Proteomes" id="UP001344658"/>
    </source>
</evidence>
<evidence type="ECO:0000256" key="5">
    <source>
        <dbReference type="ARBA" id="ARBA00022989"/>
    </source>
</evidence>
<comment type="subcellular location">
    <subcellularLocation>
        <location evidence="1 7">Cell membrane</location>
        <topology evidence="1 7">Multi-pass membrane protein</topology>
    </subcellularLocation>
</comment>
<protein>
    <submittedName>
        <fullName evidence="9">ABC transporter permease</fullName>
    </submittedName>
</protein>
<feature type="transmembrane region" description="Helical" evidence="7">
    <location>
        <begin position="112"/>
        <end position="135"/>
    </location>
</feature>
<dbReference type="Pfam" id="PF19300">
    <property type="entry name" value="BPD_transp_1_N"/>
    <property type="match status" value="1"/>
</dbReference>
<dbReference type="CDD" id="cd06261">
    <property type="entry name" value="TM_PBP2"/>
    <property type="match status" value="1"/>
</dbReference>
<evidence type="ECO:0000313" key="9">
    <source>
        <dbReference type="EMBL" id="MEE4543427.1"/>
    </source>
</evidence>
<feature type="transmembrane region" description="Helical" evidence="7">
    <location>
        <begin position="9"/>
        <end position="30"/>
    </location>
</feature>
<name>A0ABU7PEA8_9ACTN</name>
<evidence type="ECO:0000256" key="3">
    <source>
        <dbReference type="ARBA" id="ARBA00022475"/>
    </source>
</evidence>
<evidence type="ECO:0000256" key="4">
    <source>
        <dbReference type="ARBA" id="ARBA00022692"/>
    </source>
</evidence>
<keyword evidence="3" id="KW-1003">Cell membrane</keyword>
<evidence type="ECO:0000259" key="8">
    <source>
        <dbReference type="PROSITE" id="PS50928"/>
    </source>
</evidence>
<dbReference type="SUPFAM" id="SSF161098">
    <property type="entry name" value="MetI-like"/>
    <property type="match status" value="1"/>
</dbReference>
<feature type="domain" description="ABC transmembrane type-1" evidence="8">
    <location>
        <begin position="108"/>
        <end position="317"/>
    </location>
</feature>
<dbReference type="Proteomes" id="UP001344658">
    <property type="component" value="Unassembled WGS sequence"/>
</dbReference>
<feature type="transmembrane region" description="Helical" evidence="7">
    <location>
        <begin position="147"/>
        <end position="169"/>
    </location>
</feature>
<sequence>MLRFLTRRVLGAIVILVAISAVTYFLFFVLPANPAELACGKNCANPDVVHAIKIRMGLDQPIYAQYWHYMTGIFTGRTMPDGQHCPAPCFGYSFADSQMIWPELKDRYPTTLSLALGGSAAFLIIGVGLGMLSAWQQGKTFDRVASSISLLGNSVQIYFIGPLAIALFVNNLGWLKNGSDPTWTSNPGASLNGLILPCLVMSVIFWSNYSRQTRSLMVEQLSEDHIRTARAKGMGSKYVFYRYALRGAAASIITIFGIDLGSVFGGAIITEATFNLHGLGTLAVESVNKEDLPMEMAVMLFSASAIVIFNIVVDAAYALIDPRIRLA</sequence>
<dbReference type="Gene3D" id="1.10.3720.10">
    <property type="entry name" value="MetI-like"/>
    <property type="match status" value="1"/>
</dbReference>
<gene>
    <name evidence="9" type="ORF">V2S66_15780</name>
</gene>
<dbReference type="RefSeq" id="WP_330795851.1">
    <property type="nucleotide sequence ID" value="NZ_JAZEWV010000011.1"/>
</dbReference>